<evidence type="ECO:0000313" key="5">
    <source>
        <dbReference type="Proteomes" id="UP001153069"/>
    </source>
</evidence>
<evidence type="ECO:0000313" key="4">
    <source>
        <dbReference type="EMBL" id="CAB9526228.1"/>
    </source>
</evidence>
<sequence>MATSLRKQDRNTVPSVASRLELVLLQLLMLWQDCLLAIILEIPSVAPETNNSKKKTSRNMSDDEENLGHPDSCIRLASAVHRFKVPIIDPDQRLSFVKSFKTTGTHPKTKTLMLKADEARKKVASALEAQKVSHERVLADSKRYLPFIHQILLSCKVQPEVARLDERLQFSWVSGLETERNFYQSEALMFDLVMSMVCEGLGNAGLATEASIGGDFAAASRYYKAAAGVFHFLAHTQLPTWSAKGSNVSEESLPVECSVHVAEAMEKLFMANAQQMAVATVLIKPGVPNYGLLGKLCLGISDELDKFTTKLRKEAFKLMTRVDKDIFALINFQVALQKSLSLYFQARALWEKADYGNAISLLSQATVELKTEKSGQGQGVPDVTQNKALKPLKDELTDLRNHYNKLLHSWEKDNSTVYFESVPQQVPVDKRLQDGLVMGKMEPYSLAEVEPVLLILPDDTGGGGGSSRPAMERSDSDIARDLQKRLNDGLDI</sequence>
<dbReference type="InterPro" id="IPR038499">
    <property type="entry name" value="BRO1_sf"/>
</dbReference>
<protein>
    <recommendedName>
        <fullName evidence="3">BRO1 domain-containing protein</fullName>
    </recommendedName>
</protein>
<dbReference type="OrthoDB" id="187620at2759"/>
<dbReference type="PANTHER" id="PTHR23032:SF15">
    <property type="entry name" value="BRO1 DOMAIN-CONTAINING PROTEIN"/>
    <property type="match status" value="1"/>
</dbReference>
<dbReference type="Pfam" id="PF03097">
    <property type="entry name" value="BRO1"/>
    <property type="match status" value="1"/>
</dbReference>
<feature type="region of interest" description="Disordered" evidence="2">
    <location>
        <begin position="48"/>
        <end position="67"/>
    </location>
</feature>
<comment type="similarity">
    <text evidence="1">Belongs to the BROX family.</text>
</comment>
<keyword evidence="5" id="KW-1185">Reference proteome</keyword>
<proteinExistence type="inferred from homology"/>
<evidence type="ECO:0000259" key="3">
    <source>
        <dbReference type="PROSITE" id="PS51180"/>
    </source>
</evidence>
<feature type="compositionally biased region" description="Basic and acidic residues" evidence="2">
    <location>
        <begin position="470"/>
        <end position="492"/>
    </location>
</feature>
<feature type="region of interest" description="Disordered" evidence="2">
    <location>
        <begin position="457"/>
        <end position="492"/>
    </location>
</feature>
<dbReference type="EMBL" id="CAICTM010001795">
    <property type="protein sequence ID" value="CAB9526228.1"/>
    <property type="molecule type" value="Genomic_DNA"/>
</dbReference>
<dbReference type="Proteomes" id="UP001153069">
    <property type="component" value="Unassembled WGS sequence"/>
</dbReference>
<dbReference type="InterPro" id="IPR004328">
    <property type="entry name" value="BRO1_dom"/>
</dbReference>
<dbReference type="SMART" id="SM01041">
    <property type="entry name" value="BRO1"/>
    <property type="match status" value="1"/>
</dbReference>
<evidence type="ECO:0000256" key="1">
    <source>
        <dbReference type="ARBA" id="ARBA00008901"/>
    </source>
</evidence>
<reference evidence="4" key="1">
    <citation type="submission" date="2020-06" db="EMBL/GenBank/DDBJ databases">
        <authorList>
            <consortium name="Plant Systems Biology data submission"/>
        </authorList>
    </citation>
    <scope>NUCLEOTIDE SEQUENCE</scope>
    <source>
        <strain evidence="4">D6</strain>
    </source>
</reference>
<accession>A0A9N8HXE7</accession>
<organism evidence="4 5">
    <name type="scientific">Seminavis robusta</name>
    <dbReference type="NCBI Taxonomy" id="568900"/>
    <lineage>
        <taxon>Eukaryota</taxon>
        <taxon>Sar</taxon>
        <taxon>Stramenopiles</taxon>
        <taxon>Ochrophyta</taxon>
        <taxon>Bacillariophyta</taxon>
        <taxon>Bacillariophyceae</taxon>
        <taxon>Bacillariophycidae</taxon>
        <taxon>Naviculales</taxon>
        <taxon>Naviculaceae</taxon>
        <taxon>Seminavis</taxon>
    </lineage>
</organism>
<dbReference type="AlphaFoldDB" id="A0A9N8HXE7"/>
<dbReference type="Gene3D" id="1.25.40.280">
    <property type="entry name" value="alix/aip1 like domains"/>
    <property type="match status" value="1"/>
</dbReference>
<name>A0A9N8HXE7_9STRA</name>
<dbReference type="PROSITE" id="PS51180">
    <property type="entry name" value="BRO1"/>
    <property type="match status" value="1"/>
</dbReference>
<evidence type="ECO:0000256" key="2">
    <source>
        <dbReference type="SAM" id="MobiDB-lite"/>
    </source>
</evidence>
<dbReference type="InterPro" id="IPR038898">
    <property type="entry name" value="BROX"/>
</dbReference>
<gene>
    <name evidence="4" type="ORF">SEMRO_1797_G298190.1</name>
</gene>
<comment type="caution">
    <text evidence="4">The sequence shown here is derived from an EMBL/GenBank/DDBJ whole genome shotgun (WGS) entry which is preliminary data.</text>
</comment>
<dbReference type="PANTHER" id="PTHR23032">
    <property type="entry name" value="BRO1 DOMAIN-CONTAINING PROTEIN BROX"/>
    <property type="match status" value="1"/>
</dbReference>
<feature type="domain" description="BRO1" evidence="3">
    <location>
        <begin position="38"/>
        <end position="492"/>
    </location>
</feature>